<name>A0A4T0B7Z9_AURPU</name>
<accession>A0A4T0B7Z9</accession>
<evidence type="ECO:0000256" key="1">
    <source>
        <dbReference type="SAM" id="MobiDB-lite"/>
    </source>
</evidence>
<reference evidence="2 3" key="1">
    <citation type="submission" date="2018-10" db="EMBL/GenBank/DDBJ databases">
        <title>Fifty Aureobasidium pullulans genomes reveal a recombining polyextremotolerant generalist.</title>
        <authorList>
            <person name="Gostincar C."/>
            <person name="Turk M."/>
            <person name="Zajc J."/>
            <person name="Gunde-Cimerman N."/>
        </authorList>
    </citation>
    <scope>NUCLEOTIDE SEQUENCE [LARGE SCALE GENOMIC DNA]</scope>
    <source>
        <strain evidence="2 3">EXF-1645</strain>
    </source>
</reference>
<organism evidence="2 3">
    <name type="scientific">Aureobasidium pullulans</name>
    <name type="common">Black yeast</name>
    <name type="synonym">Pullularia pullulans</name>
    <dbReference type="NCBI Taxonomy" id="5580"/>
    <lineage>
        <taxon>Eukaryota</taxon>
        <taxon>Fungi</taxon>
        <taxon>Dikarya</taxon>
        <taxon>Ascomycota</taxon>
        <taxon>Pezizomycotina</taxon>
        <taxon>Dothideomycetes</taxon>
        <taxon>Dothideomycetidae</taxon>
        <taxon>Dothideales</taxon>
        <taxon>Saccotheciaceae</taxon>
        <taxon>Aureobasidium</taxon>
    </lineage>
</organism>
<feature type="region of interest" description="Disordered" evidence="1">
    <location>
        <begin position="326"/>
        <end position="366"/>
    </location>
</feature>
<protein>
    <submittedName>
        <fullName evidence="2">Uncharacterized protein</fullName>
    </submittedName>
</protein>
<evidence type="ECO:0000313" key="3">
    <source>
        <dbReference type="Proteomes" id="UP000308724"/>
    </source>
</evidence>
<gene>
    <name evidence="2" type="ORF">D6C78_09849</name>
</gene>
<feature type="compositionally biased region" description="Polar residues" evidence="1">
    <location>
        <begin position="334"/>
        <end position="347"/>
    </location>
</feature>
<feature type="compositionally biased region" description="Basic and acidic residues" evidence="1">
    <location>
        <begin position="348"/>
        <end position="366"/>
    </location>
</feature>
<dbReference type="EMBL" id="QZBZ01000387">
    <property type="protein sequence ID" value="TIA30031.1"/>
    <property type="molecule type" value="Genomic_DNA"/>
</dbReference>
<dbReference type="Proteomes" id="UP000308724">
    <property type="component" value="Unassembled WGS sequence"/>
</dbReference>
<sequence length="587" mass="66519">MSMPLSLESSMSPEYDTTWKPPTFAVLKRSYDMAIAEEVEATNKRRKIEAQKHCQDDSQYRAEDDPMVGPDVVIIKKSSRIVAHVPLVNLKTFAPHIYSEIMIDAVYEGHQIPLFTPRAYTSAMGLRRWAIWLETHHIGHAMGGPSAPFATILDTFGTANSLGHEDFKDAIMDYLMVRIFHGCQGSDWVDHASAGCVRDNLRQLGKCLGNATSNCMLEKLVKTLVLHYDTEGALEHNIYPKSVKNAVRAYVLDQWRYKDGYGVPAKVSTETPTEEWFGSSTNIDRSSLPFDFDVQHRASSTTSIDFHFHDLEIISRRSITQQHVSTPGYFKLTPNKQQSAMSSTPIKRSSDGDGSAEKRLKTEDQEQTKPVYDLGVVLLKNNRGDVVTHVPLVNFKTYASSVVKDLKTQIMGEYNLTIYTYKSGPLLINPDIRTWADWLVKRDIKAALGGESSSAYHLWVAQKIGDVDYQDALMDFLIVRLQDKNDPIKLDIPRFRTFMSSRLAYRLHIIPEVLILHHDAKAAATGQYGCELRQRVEKLAFKHFSAPDECPKDPLSLSTEEFCKTYHQHHKKNLPCYKTQKLPDTSE</sequence>
<evidence type="ECO:0000313" key="2">
    <source>
        <dbReference type="EMBL" id="TIA30031.1"/>
    </source>
</evidence>
<dbReference type="AlphaFoldDB" id="A0A4T0B7Z9"/>
<proteinExistence type="predicted"/>
<comment type="caution">
    <text evidence="2">The sequence shown here is derived from an EMBL/GenBank/DDBJ whole genome shotgun (WGS) entry which is preliminary data.</text>
</comment>